<gene>
    <name evidence="3" type="ORF">AAF712_007669</name>
</gene>
<evidence type="ECO:0000256" key="1">
    <source>
        <dbReference type="SAM" id="MobiDB-lite"/>
    </source>
</evidence>
<accession>A0ABR2ZVY7</accession>
<proteinExistence type="predicted"/>
<keyword evidence="2" id="KW-0812">Transmembrane</keyword>
<feature type="compositionally biased region" description="Polar residues" evidence="1">
    <location>
        <begin position="172"/>
        <end position="186"/>
    </location>
</feature>
<keyword evidence="2" id="KW-0472">Membrane</keyword>
<feature type="compositionally biased region" description="Basic and acidic residues" evidence="1">
    <location>
        <begin position="320"/>
        <end position="329"/>
    </location>
</feature>
<evidence type="ECO:0000313" key="4">
    <source>
        <dbReference type="Proteomes" id="UP001437256"/>
    </source>
</evidence>
<feature type="compositionally biased region" description="Low complexity" evidence="1">
    <location>
        <begin position="192"/>
        <end position="203"/>
    </location>
</feature>
<keyword evidence="4" id="KW-1185">Reference proteome</keyword>
<name>A0ABR2ZVY7_9AGAR</name>
<dbReference type="Proteomes" id="UP001437256">
    <property type="component" value="Unassembled WGS sequence"/>
</dbReference>
<feature type="compositionally biased region" description="Pro residues" evidence="1">
    <location>
        <begin position="231"/>
        <end position="240"/>
    </location>
</feature>
<organism evidence="3 4">
    <name type="scientific">Marasmius tenuissimus</name>
    <dbReference type="NCBI Taxonomy" id="585030"/>
    <lineage>
        <taxon>Eukaryota</taxon>
        <taxon>Fungi</taxon>
        <taxon>Dikarya</taxon>
        <taxon>Basidiomycota</taxon>
        <taxon>Agaricomycotina</taxon>
        <taxon>Agaricomycetes</taxon>
        <taxon>Agaricomycetidae</taxon>
        <taxon>Agaricales</taxon>
        <taxon>Marasmiineae</taxon>
        <taxon>Marasmiaceae</taxon>
        <taxon>Marasmius</taxon>
    </lineage>
</organism>
<comment type="caution">
    <text evidence="3">The sequence shown here is derived from an EMBL/GenBank/DDBJ whole genome shotgun (WGS) entry which is preliminary data.</text>
</comment>
<feature type="compositionally biased region" description="Basic residues" evidence="1">
    <location>
        <begin position="150"/>
        <end position="170"/>
    </location>
</feature>
<feature type="transmembrane region" description="Helical" evidence="2">
    <location>
        <begin position="12"/>
        <end position="34"/>
    </location>
</feature>
<dbReference type="EMBL" id="JBBXMP010000049">
    <property type="protein sequence ID" value="KAL0065329.1"/>
    <property type="molecule type" value="Genomic_DNA"/>
</dbReference>
<sequence length="329" mass="35673">MVNPTTSTTPAVVVGVVALVIAILSALVGLVIGIRRCKREKRTRRTREVLGGQRKDLESGLGCDRGWSRPLPSTGSYVKDVEKGAEMEESINGGQPISFVPATGIRSIPDFPGNNTDSGVQTFTKPVSHVRNLSLTRQLPQLAIPSNPKVNRKSTRRKAPGSPTSRRHTLSRLPTISRSCPSSPTGERSAMSPSSPYSLYSLPTPRTPGTPDFPGFQFSPVPSSAIFDPTSSPPLSPVRPNPNANLNRATTRAISNIFRTRAASVGFLGGRDEETVEHIERSGSIVNYSGKGTQKWKRGDDRHKGQMQILEENEEVTEMSEEHGNNVGR</sequence>
<evidence type="ECO:0000313" key="3">
    <source>
        <dbReference type="EMBL" id="KAL0065329.1"/>
    </source>
</evidence>
<keyword evidence="2" id="KW-1133">Transmembrane helix</keyword>
<evidence type="ECO:0000256" key="2">
    <source>
        <dbReference type="SAM" id="Phobius"/>
    </source>
</evidence>
<reference evidence="3 4" key="1">
    <citation type="submission" date="2024-05" db="EMBL/GenBank/DDBJ databases">
        <title>A draft genome resource for the thread blight pathogen Marasmius tenuissimus strain MS-2.</title>
        <authorList>
            <person name="Yulfo-Soto G.E."/>
            <person name="Baruah I.K."/>
            <person name="Amoako-Attah I."/>
            <person name="Bukari Y."/>
            <person name="Meinhardt L.W."/>
            <person name="Bailey B.A."/>
            <person name="Cohen S.P."/>
        </authorList>
    </citation>
    <scope>NUCLEOTIDE SEQUENCE [LARGE SCALE GENOMIC DNA]</scope>
    <source>
        <strain evidence="3 4">MS-2</strain>
    </source>
</reference>
<protein>
    <submittedName>
        <fullName evidence="3">Uncharacterized protein</fullName>
    </submittedName>
</protein>
<feature type="region of interest" description="Disordered" evidence="1">
    <location>
        <begin position="134"/>
        <end position="246"/>
    </location>
</feature>
<feature type="region of interest" description="Disordered" evidence="1">
    <location>
        <begin position="289"/>
        <end position="329"/>
    </location>
</feature>